<gene>
    <name evidence="2" type="ORF">R5R35_003717</name>
</gene>
<proteinExistence type="predicted"/>
<protein>
    <recommendedName>
        <fullName evidence="4">Coiled-coil domain-containing protein 137</fullName>
    </recommendedName>
</protein>
<evidence type="ECO:0000256" key="1">
    <source>
        <dbReference type="SAM" id="MobiDB-lite"/>
    </source>
</evidence>
<dbReference type="PANTHER" id="PTHR21838:SF2">
    <property type="entry name" value="COILED-COIL DOMAIN-CONTAINING PROTEIN 137"/>
    <property type="match status" value="1"/>
</dbReference>
<accession>A0AAN9ZD76</accession>
<evidence type="ECO:0000313" key="2">
    <source>
        <dbReference type="EMBL" id="KAK7870329.1"/>
    </source>
</evidence>
<dbReference type="EMBL" id="JAZDUA010000060">
    <property type="protein sequence ID" value="KAK7870329.1"/>
    <property type="molecule type" value="Genomic_DNA"/>
</dbReference>
<dbReference type="InterPro" id="IPR026680">
    <property type="entry name" value="CCDC137"/>
</dbReference>
<evidence type="ECO:0000313" key="3">
    <source>
        <dbReference type="Proteomes" id="UP001378592"/>
    </source>
</evidence>
<name>A0AAN9ZD76_9ORTH</name>
<reference evidence="2 3" key="1">
    <citation type="submission" date="2024-03" db="EMBL/GenBank/DDBJ databases">
        <title>The genome assembly and annotation of the cricket Gryllus longicercus Weissman &amp; Gray.</title>
        <authorList>
            <person name="Szrajer S."/>
            <person name="Gray D."/>
            <person name="Ylla G."/>
        </authorList>
    </citation>
    <scope>NUCLEOTIDE SEQUENCE [LARGE SCALE GENOMIC DNA]</scope>
    <source>
        <strain evidence="2">DAG 2021-001</strain>
        <tissue evidence="2">Whole body minus gut</tissue>
    </source>
</reference>
<dbReference type="Proteomes" id="UP001378592">
    <property type="component" value="Unassembled WGS sequence"/>
</dbReference>
<evidence type="ECO:0008006" key="4">
    <source>
        <dbReference type="Google" id="ProtNLM"/>
    </source>
</evidence>
<keyword evidence="3" id="KW-1185">Reference proteome</keyword>
<comment type="caution">
    <text evidence="2">The sequence shown here is derived from an EMBL/GenBank/DDBJ whole genome shotgun (WGS) entry which is preliminary data.</text>
</comment>
<dbReference type="AlphaFoldDB" id="A0AAN9ZD76"/>
<feature type="region of interest" description="Disordered" evidence="1">
    <location>
        <begin position="242"/>
        <end position="261"/>
    </location>
</feature>
<organism evidence="2 3">
    <name type="scientific">Gryllus longicercus</name>
    <dbReference type="NCBI Taxonomy" id="2509291"/>
    <lineage>
        <taxon>Eukaryota</taxon>
        <taxon>Metazoa</taxon>
        <taxon>Ecdysozoa</taxon>
        <taxon>Arthropoda</taxon>
        <taxon>Hexapoda</taxon>
        <taxon>Insecta</taxon>
        <taxon>Pterygota</taxon>
        <taxon>Neoptera</taxon>
        <taxon>Polyneoptera</taxon>
        <taxon>Orthoptera</taxon>
        <taxon>Ensifera</taxon>
        <taxon>Gryllidea</taxon>
        <taxon>Grylloidea</taxon>
        <taxon>Gryllidae</taxon>
        <taxon>Gryllinae</taxon>
        <taxon>Gryllus</taxon>
    </lineage>
</organism>
<dbReference type="PANTHER" id="PTHR21838">
    <property type="entry name" value="COILED-COIL DOMAIN-CONTAINING PROTEIN 137"/>
    <property type="match status" value="1"/>
</dbReference>
<dbReference type="GO" id="GO:0005634">
    <property type="term" value="C:nucleus"/>
    <property type="evidence" value="ECO:0007669"/>
    <property type="project" value="TreeGrafter"/>
</dbReference>
<sequence length="285" mass="32782">MGRKIQGKKHRGIKDPRQQALTRFESIVNKIDNPPSCIDDQEIPKRVLEIMEYKNKPKQVKQKIRKKKSKGQSLSILNFIPKDVMGTEMATPITPTGECDTELFFRLNNSCQETINEAHLAAKFNVQLQRDPKTGAVKNVQPVKKTETDAIIKETKGKNKKKLSKPEKRRLKLIAKAQLKKESETFRDFSDIKDKVKFGEVVHRPPELTVLPKRKVKTSSSVDSPGQRDLLLKAMLDEKKKPIADIKKTKRATEDSEGRKQMLEEERLRVVELYRSLKHRKAIPL</sequence>